<evidence type="ECO:0000313" key="2">
    <source>
        <dbReference type="EMBL" id="GGA50931.1"/>
    </source>
</evidence>
<dbReference type="PANTHER" id="PTHR43441">
    <property type="entry name" value="RIBOSOMAL-PROTEIN-SERINE ACETYLTRANSFERASE"/>
    <property type="match status" value="1"/>
</dbReference>
<dbReference type="EMBL" id="BMFZ01000007">
    <property type="protein sequence ID" value="GGA50931.1"/>
    <property type="molecule type" value="Genomic_DNA"/>
</dbReference>
<keyword evidence="3" id="KW-1185">Reference proteome</keyword>
<dbReference type="InterPro" id="IPR016181">
    <property type="entry name" value="Acyl_CoA_acyltransferase"/>
</dbReference>
<proteinExistence type="predicted"/>
<reference evidence="3" key="1">
    <citation type="journal article" date="2019" name="Int. J. Syst. Evol. Microbiol.">
        <title>The Global Catalogue of Microorganisms (GCM) 10K type strain sequencing project: providing services to taxonomists for standard genome sequencing and annotation.</title>
        <authorList>
            <consortium name="The Broad Institute Genomics Platform"/>
            <consortium name="The Broad Institute Genome Sequencing Center for Infectious Disease"/>
            <person name="Wu L."/>
            <person name="Ma J."/>
        </authorList>
    </citation>
    <scope>NUCLEOTIDE SEQUENCE [LARGE SCALE GENOMIC DNA]</scope>
    <source>
        <strain evidence="3">CGMCC 1.12806</strain>
    </source>
</reference>
<feature type="domain" description="N-acetyltransferase" evidence="1">
    <location>
        <begin position="37"/>
        <end position="175"/>
    </location>
</feature>
<dbReference type="Proteomes" id="UP000627464">
    <property type="component" value="Unassembled WGS sequence"/>
</dbReference>
<accession>A0ABQ1GV75</accession>
<sequence length="239" mass="27745">MTTELNIYGQALGKELPDWHSRGVLKKVPLKGDYCLLEAIDIKHSRDLFDAWHSIDDERDWTYFHIKRPITIKQCDHYIASLATSADPSFYAVINHATDKAVGSVALQRIDPENGTIEIGWINWSPLMKRTLCSTEAIFLLLSYIFDTLQYRRCAWKCDSLHESAIHSAQRLGFQYEGTFRQMQVSKGRNRDVRWYSITDGEWPLIRRAMSLWLSPANLDEKGKQKQRLAELMPQKPEK</sequence>
<protein>
    <submittedName>
        <fullName evidence="2">N-acetyltransferase</fullName>
    </submittedName>
</protein>
<dbReference type="Gene3D" id="3.40.630.30">
    <property type="match status" value="1"/>
</dbReference>
<dbReference type="RefSeq" id="WP_188474161.1">
    <property type="nucleotide sequence ID" value="NZ_BMFZ01000007.1"/>
</dbReference>
<evidence type="ECO:0000313" key="3">
    <source>
        <dbReference type="Proteomes" id="UP000627464"/>
    </source>
</evidence>
<name>A0ABQ1GV75_9GAMM</name>
<dbReference type="Pfam" id="PF13302">
    <property type="entry name" value="Acetyltransf_3"/>
    <property type="match status" value="1"/>
</dbReference>
<evidence type="ECO:0000259" key="1">
    <source>
        <dbReference type="Pfam" id="PF13302"/>
    </source>
</evidence>
<dbReference type="SUPFAM" id="SSF55729">
    <property type="entry name" value="Acyl-CoA N-acyltransferases (Nat)"/>
    <property type="match status" value="1"/>
</dbReference>
<dbReference type="InterPro" id="IPR051908">
    <property type="entry name" value="Ribosomal_N-acetyltransferase"/>
</dbReference>
<dbReference type="PANTHER" id="PTHR43441:SF2">
    <property type="entry name" value="FAMILY ACETYLTRANSFERASE, PUTATIVE (AFU_ORTHOLOGUE AFUA_7G00850)-RELATED"/>
    <property type="match status" value="1"/>
</dbReference>
<organism evidence="2 3">
    <name type="scientific">Hafnia psychrotolerans</name>
    <dbReference type="NCBI Taxonomy" id="1477018"/>
    <lineage>
        <taxon>Bacteria</taxon>
        <taxon>Pseudomonadati</taxon>
        <taxon>Pseudomonadota</taxon>
        <taxon>Gammaproteobacteria</taxon>
        <taxon>Enterobacterales</taxon>
        <taxon>Hafniaceae</taxon>
        <taxon>Hafnia</taxon>
    </lineage>
</organism>
<gene>
    <name evidence="2" type="ORF">GCM10011328_27970</name>
</gene>
<dbReference type="InterPro" id="IPR000182">
    <property type="entry name" value="GNAT_dom"/>
</dbReference>
<comment type="caution">
    <text evidence="2">The sequence shown here is derived from an EMBL/GenBank/DDBJ whole genome shotgun (WGS) entry which is preliminary data.</text>
</comment>